<keyword evidence="2" id="KW-1185">Reference proteome</keyword>
<name>A0A5A7P4N4_STRAF</name>
<accession>A0A5A7P4N4</accession>
<dbReference type="EMBL" id="BKCP01002113">
    <property type="protein sequence ID" value="GER27689.1"/>
    <property type="molecule type" value="Genomic_DNA"/>
</dbReference>
<dbReference type="OrthoDB" id="1702147at2759"/>
<dbReference type="AlphaFoldDB" id="A0A5A7P4N4"/>
<dbReference type="Proteomes" id="UP000325081">
    <property type="component" value="Unassembled WGS sequence"/>
</dbReference>
<keyword evidence="1" id="KW-0687">Ribonucleoprotein</keyword>
<proteinExistence type="predicted"/>
<keyword evidence="1" id="KW-0689">Ribosomal protein</keyword>
<evidence type="ECO:0000313" key="2">
    <source>
        <dbReference type="Proteomes" id="UP000325081"/>
    </source>
</evidence>
<sequence>MSAYMSRLFPRSNSSFFLRSGSALEAKVVRLREEMYLLDAGVGRPRIATQNELIRAPKSHGPATFSSLVGYLNPSNAELPVKNVILQRCFVDLVTGDPRTKQQAAARFDDIVGQNDAVGGGDEQPLLLPRRFRKHRAWMELKRLWKANAKVKGFVAEKVRGGYTVGIAGYLAFLPGWQVQHRRLLKDRFIIESITPKSIVVAKGG</sequence>
<gene>
    <name evidence="1" type="ORF">STAS_03413</name>
</gene>
<organism evidence="1 2">
    <name type="scientific">Striga asiatica</name>
    <name type="common">Asiatic witchweed</name>
    <name type="synonym">Buchnera asiatica</name>
    <dbReference type="NCBI Taxonomy" id="4170"/>
    <lineage>
        <taxon>Eukaryota</taxon>
        <taxon>Viridiplantae</taxon>
        <taxon>Streptophyta</taxon>
        <taxon>Embryophyta</taxon>
        <taxon>Tracheophyta</taxon>
        <taxon>Spermatophyta</taxon>
        <taxon>Magnoliopsida</taxon>
        <taxon>eudicotyledons</taxon>
        <taxon>Gunneridae</taxon>
        <taxon>Pentapetalae</taxon>
        <taxon>asterids</taxon>
        <taxon>lamiids</taxon>
        <taxon>Lamiales</taxon>
        <taxon>Orobanchaceae</taxon>
        <taxon>Buchnereae</taxon>
        <taxon>Striga</taxon>
    </lineage>
</organism>
<protein>
    <submittedName>
        <fullName evidence="1">Ribosomal protein S1</fullName>
    </submittedName>
</protein>
<evidence type="ECO:0000313" key="1">
    <source>
        <dbReference type="EMBL" id="GER27689.1"/>
    </source>
</evidence>
<dbReference type="GO" id="GO:0005840">
    <property type="term" value="C:ribosome"/>
    <property type="evidence" value="ECO:0007669"/>
    <property type="project" value="UniProtKB-KW"/>
</dbReference>
<reference evidence="2" key="1">
    <citation type="journal article" date="2019" name="Curr. Biol.">
        <title>Genome Sequence of Striga asiatica Provides Insight into the Evolution of Plant Parasitism.</title>
        <authorList>
            <person name="Yoshida S."/>
            <person name="Kim S."/>
            <person name="Wafula E.K."/>
            <person name="Tanskanen J."/>
            <person name="Kim Y.M."/>
            <person name="Honaas L."/>
            <person name="Yang Z."/>
            <person name="Spallek T."/>
            <person name="Conn C.E."/>
            <person name="Ichihashi Y."/>
            <person name="Cheong K."/>
            <person name="Cui S."/>
            <person name="Der J.P."/>
            <person name="Gundlach H."/>
            <person name="Jiao Y."/>
            <person name="Hori C."/>
            <person name="Ishida J.K."/>
            <person name="Kasahara H."/>
            <person name="Kiba T."/>
            <person name="Kim M.S."/>
            <person name="Koo N."/>
            <person name="Laohavisit A."/>
            <person name="Lee Y.H."/>
            <person name="Lumba S."/>
            <person name="McCourt P."/>
            <person name="Mortimer J.C."/>
            <person name="Mutuku J.M."/>
            <person name="Nomura T."/>
            <person name="Sasaki-Sekimoto Y."/>
            <person name="Seto Y."/>
            <person name="Wang Y."/>
            <person name="Wakatake T."/>
            <person name="Sakakibara H."/>
            <person name="Demura T."/>
            <person name="Yamaguchi S."/>
            <person name="Yoneyama K."/>
            <person name="Manabe R.I."/>
            <person name="Nelson D.C."/>
            <person name="Schulman A.H."/>
            <person name="Timko M.P."/>
            <person name="dePamphilis C.W."/>
            <person name="Choi D."/>
            <person name="Shirasu K."/>
        </authorList>
    </citation>
    <scope>NUCLEOTIDE SEQUENCE [LARGE SCALE GENOMIC DNA]</scope>
    <source>
        <strain evidence="2">cv. UVA1</strain>
    </source>
</reference>
<comment type="caution">
    <text evidence="1">The sequence shown here is derived from an EMBL/GenBank/DDBJ whole genome shotgun (WGS) entry which is preliminary data.</text>
</comment>